<reference evidence="2" key="1">
    <citation type="journal article" date="2022" name="Mol. Ecol. Resour.">
        <title>The genomes of chicory, endive, great burdock and yacon provide insights into Asteraceae palaeo-polyploidization history and plant inulin production.</title>
        <authorList>
            <person name="Fan W."/>
            <person name="Wang S."/>
            <person name="Wang H."/>
            <person name="Wang A."/>
            <person name="Jiang F."/>
            <person name="Liu H."/>
            <person name="Zhao H."/>
            <person name="Xu D."/>
            <person name="Zhang Y."/>
        </authorList>
    </citation>
    <scope>NUCLEOTIDE SEQUENCE [LARGE SCALE GENOMIC DNA]</scope>
    <source>
        <strain evidence="2">cv. Yunnan</strain>
    </source>
</reference>
<evidence type="ECO:0000313" key="2">
    <source>
        <dbReference type="Proteomes" id="UP001056120"/>
    </source>
</evidence>
<gene>
    <name evidence="1" type="ORF">L1987_33390</name>
</gene>
<sequence length="94" mass="10901">MPVCDLDKRAPLGKKLLGLDVMMWWDRNKNAWKVFDDHCPHRLAPLSEGRIDQWGRYEVLIENLMDLSHAPYAHHGILRCFLQFSGSDLATLLL</sequence>
<dbReference type="EMBL" id="CM042028">
    <property type="protein sequence ID" value="KAI3798121.1"/>
    <property type="molecule type" value="Genomic_DNA"/>
</dbReference>
<keyword evidence="2" id="KW-1185">Reference proteome</keyword>
<accession>A0ACB9HS40</accession>
<protein>
    <submittedName>
        <fullName evidence="1">Uncharacterized protein</fullName>
    </submittedName>
</protein>
<proteinExistence type="predicted"/>
<reference evidence="1 2" key="2">
    <citation type="journal article" date="2022" name="Mol. Ecol. Resour.">
        <title>The genomes of chicory, endive, great burdock and yacon provide insights into Asteraceae paleo-polyploidization history and plant inulin production.</title>
        <authorList>
            <person name="Fan W."/>
            <person name="Wang S."/>
            <person name="Wang H."/>
            <person name="Wang A."/>
            <person name="Jiang F."/>
            <person name="Liu H."/>
            <person name="Zhao H."/>
            <person name="Xu D."/>
            <person name="Zhang Y."/>
        </authorList>
    </citation>
    <scope>NUCLEOTIDE SEQUENCE [LARGE SCALE GENOMIC DNA]</scope>
    <source>
        <strain evidence="2">cv. Yunnan</strain>
        <tissue evidence="1">Leaves</tissue>
    </source>
</reference>
<evidence type="ECO:0000313" key="1">
    <source>
        <dbReference type="EMBL" id="KAI3798121.1"/>
    </source>
</evidence>
<organism evidence="1 2">
    <name type="scientific">Smallanthus sonchifolius</name>
    <dbReference type="NCBI Taxonomy" id="185202"/>
    <lineage>
        <taxon>Eukaryota</taxon>
        <taxon>Viridiplantae</taxon>
        <taxon>Streptophyta</taxon>
        <taxon>Embryophyta</taxon>
        <taxon>Tracheophyta</taxon>
        <taxon>Spermatophyta</taxon>
        <taxon>Magnoliopsida</taxon>
        <taxon>eudicotyledons</taxon>
        <taxon>Gunneridae</taxon>
        <taxon>Pentapetalae</taxon>
        <taxon>asterids</taxon>
        <taxon>campanulids</taxon>
        <taxon>Asterales</taxon>
        <taxon>Asteraceae</taxon>
        <taxon>Asteroideae</taxon>
        <taxon>Heliantheae alliance</taxon>
        <taxon>Millerieae</taxon>
        <taxon>Smallanthus</taxon>
    </lineage>
</organism>
<comment type="caution">
    <text evidence="1">The sequence shown here is derived from an EMBL/GenBank/DDBJ whole genome shotgun (WGS) entry which is preliminary data.</text>
</comment>
<dbReference type="Proteomes" id="UP001056120">
    <property type="component" value="Linkage Group LG11"/>
</dbReference>
<name>A0ACB9HS40_9ASTR</name>